<evidence type="ECO:0000313" key="13">
    <source>
        <dbReference type="Proteomes" id="UP000092462"/>
    </source>
</evidence>
<evidence type="ECO:0000256" key="5">
    <source>
        <dbReference type="ARBA" id="ARBA00022737"/>
    </source>
</evidence>
<reference evidence="12" key="1">
    <citation type="submission" date="2022-08" db="UniProtKB">
        <authorList>
            <consortium name="EnsemblMetazoa"/>
        </authorList>
    </citation>
    <scope>IDENTIFICATION</scope>
    <source>
        <strain evidence="12">Israel</strain>
    </source>
</reference>
<dbReference type="PANTHER" id="PTHR15454">
    <property type="entry name" value="NISCHARIN RELATED"/>
    <property type="match status" value="1"/>
</dbReference>
<keyword evidence="4" id="KW-0493">Microtubule</keyword>
<keyword evidence="7" id="KW-0505">Motor protein</keyword>
<dbReference type="EnsemblMetazoa" id="PPAI009786-RA">
    <property type="protein sequence ID" value="PPAI009786-PA"/>
    <property type="gene ID" value="PPAI009786"/>
</dbReference>
<dbReference type="InterPro" id="IPR032675">
    <property type="entry name" value="LRR_dom_sf"/>
</dbReference>
<dbReference type="VEuPathDB" id="VectorBase:PPAI009786"/>
<dbReference type="Proteomes" id="UP000092462">
    <property type="component" value="Unassembled WGS sequence"/>
</dbReference>
<evidence type="ECO:0000256" key="6">
    <source>
        <dbReference type="ARBA" id="ARBA00023017"/>
    </source>
</evidence>
<evidence type="ECO:0000256" key="8">
    <source>
        <dbReference type="ARBA" id="ARBA00023212"/>
    </source>
</evidence>
<dbReference type="Gene3D" id="3.80.10.10">
    <property type="entry name" value="Ribonuclease Inhibitor"/>
    <property type="match status" value="1"/>
</dbReference>
<sequence length="190" mass="21783">MTTIAEALKLWEEEHGAQAKEAEEIGLQFQWPPIEKMDGHLKDLINCQKLSLSTNSIEKISGLQGMQNLRILSLARNNISSLAGLEAVGETLEELWMSYNSLQQLTGLENLPKLRVFYITHNLIRNWEEVDRIASHQTLQELSFQGNPLVEDLEEEEFYERMVKRLPNIKKLDGQPIVRLDETSSDPPDK</sequence>
<keyword evidence="2" id="KW-0963">Cytoplasm</keyword>
<dbReference type="FunFam" id="3.80.10.10:FF:000049">
    <property type="entry name" value="Dynein light chain 1"/>
    <property type="match status" value="1"/>
</dbReference>
<keyword evidence="6" id="KW-0243">Dynein</keyword>
<proteinExistence type="inferred from homology"/>
<dbReference type="InterPro" id="IPR025875">
    <property type="entry name" value="Leu-rich_rpt_4"/>
</dbReference>
<dbReference type="PANTHER" id="PTHR15454:SF73">
    <property type="entry name" value="DYNEIN AXONEMAL LIGHT CHAIN 1"/>
    <property type="match status" value="1"/>
</dbReference>
<accession>A0A1B0EZE1</accession>
<organism evidence="12 13">
    <name type="scientific">Phlebotomus papatasi</name>
    <name type="common">Sandfly</name>
    <dbReference type="NCBI Taxonomy" id="29031"/>
    <lineage>
        <taxon>Eukaryota</taxon>
        <taxon>Metazoa</taxon>
        <taxon>Ecdysozoa</taxon>
        <taxon>Arthropoda</taxon>
        <taxon>Hexapoda</taxon>
        <taxon>Insecta</taxon>
        <taxon>Pterygota</taxon>
        <taxon>Neoptera</taxon>
        <taxon>Endopterygota</taxon>
        <taxon>Diptera</taxon>
        <taxon>Nematocera</taxon>
        <taxon>Psychodoidea</taxon>
        <taxon>Psychodidae</taxon>
        <taxon>Phlebotomus</taxon>
        <taxon>Phlebotomus</taxon>
    </lineage>
</organism>
<evidence type="ECO:0000256" key="11">
    <source>
        <dbReference type="ARBA" id="ARBA00049760"/>
    </source>
</evidence>
<dbReference type="AlphaFoldDB" id="A0A1B0EZE1"/>
<protein>
    <recommendedName>
        <fullName evidence="11">Dynein axonemal light chain 1</fullName>
    </recommendedName>
</protein>
<dbReference type="VEuPathDB" id="VectorBase:PPAPM1_009549"/>
<evidence type="ECO:0000256" key="2">
    <source>
        <dbReference type="ARBA" id="ARBA00022490"/>
    </source>
</evidence>
<evidence type="ECO:0000256" key="3">
    <source>
        <dbReference type="ARBA" id="ARBA00022614"/>
    </source>
</evidence>
<evidence type="ECO:0000256" key="4">
    <source>
        <dbReference type="ARBA" id="ARBA00022701"/>
    </source>
</evidence>
<keyword evidence="9" id="KW-0966">Cell projection</keyword>
<evidence type="ECO:0000313" key="12">
    <source>
        <dbReference type="EnsemblMetazoa" id="PPAI009786-PA"/>
    </source>
</evidence>
<keyword evidence="8" id="KW-0206">Cytoskeleton</keyword>
<dbReference type="InterPro" id="IPR001611">
    <property type="entry name" value="Leu-rich_rpt"/>
</dbReference>
<comment type="subcellular location">
    <subcellularLocation>
        <location evidence="1">Cytoplasm</location>
        <location evidence="1">Cytoskeleton</location>
        <location evidence="1">Cilium axoneme</location>
    </subcellularLocation>
</comment>
<dbReference type="SUPFAM" id="SSF52058">
    <property type="entry name" value="L domain-like"/>
    <property type="match status" value="1"/>
</dbReference>
<dbReference type="SMART" id="SM00365">
    <property type="entry name" value="LRR_SD22"/>
    <property type="match status" value="5"/>
</dbReference>
<keyword evidence="5" id="KW-0677">Repeat</keyword>
<evidence type="ECO:0000256" key="9">
    <source>
        <dbReference type="ARBA" id="ARBA00023273"/>
    </source>
</evidence>
<dbReference type="Pfam" id="PF12799">
    <property type="entry name" value="LRR_4"/>
    <property type="match status" value="2"/>
</dbReference>
<dbReference type="PROSITE" id="PS51450">
    <property type="entry name" value="LRR"/>
    <property type="match status" value="3"/>
</dbReference>
<dbReference type="GO" id="GO:0030286">
    <property type="term" value="C:dynein complex"/>
    <property type="evidence" value="ECO:0007669"/>
    <property type="project" value="UniProtKB-KW"/>
</dbReference>
<evidence type="ECO:0000256" key="10">
    <source>
        <dbReference type="ARBA" id="ARBA00049659"/>
    </source>
</evidence>
<keyword evidence="3" id="KW-0433">Leucine-rich repeat</keyword>
<evidence type="ECO:0000256" key="1">
    <source>
        <dbReference type="ARBA" id="ARBA00004430"/>
    </source>
</evidence>
<evidence type="ECO:0000256" key="7">
    <source>
        <dbReference type="ARBA" id="ARBA00023175"/>
    </source>
</evidence>
<dbReference type="GO" id="GO:0005930">
    <property type="term" value="C:axoneme"/>
    <property type="evidence" value="ECO:0007669"/>
    <property type="project" value="UniProtKB-SubCell"/>
</dbReference>
<keyword evidence="13" id="KW-1185">Reference proteome</keyword>
<comment type="similarity">
    <text evidence="10">Belongs to the dynein light chain LC1-type family.</text>
</comment>
<dbReference type="GO" id="GO:0005874">
    <property type="term" value="C:microtubule"/>
    <property type="evidence" value="ECO:0007669"/>
    <property type="project" value="UniProtKB-KW"/>
</dbReference>
<name>A0A1B0EZE1_PHLPP</name>
<dbReference type="EMBL" id="AJVK01017152">
    <property type="status" value="NOT_ANNOTATED_CDS"/>
    <property type="molecule type" value="Genomic_DNA"/>
</dbReference>